<reference evidence="3 4" key="1">
    <citation type="submission" date="2023-09" db="EMBL/GenBank/DDBJ databases">
        <title>Genomes of two closely related lineages of the louse Polyplax serrata with different host specificities.</title>
        <authorList>
            <person name="Martinu J."/>
            <person name="Tarabai H."/>
            <person name="Stefka J."/>
            <person name="Hypsa V."/>
        </authorList>
    </citation>
    <scope>NUCLEOTIDE SEQUENCE [LARGE SCALE GENOMIC DNA]</scope>
    <source>
        <strain evidence="3">98ZLc_SE</strain>
    </source>
</reference>
<keyword evidence="4" id="KW-1185">Reference proteome</keyword>
<protein>
    <submittedName>
        <fullName evidence="3">Uncharacterized protein</fullName>
    </submittedName>
</protein>
<organism evidence="3 4">
    <name type="scientific">Polyplax serrata</name>
    <name type="common">Common mouse louse</name>
    <dbReference type="NCBI Taxonomy" id="468196"/>
    <lineage>
        <taxon>Eukaryota</taxon>
        <taxon>Metazoa</taxon>
        <taxon>Ecdysozoa</taxon>
        <taxon>Arthropoda</taxon>
        <taxon>Hexapoda</taxon>
        <taxon>Insecta</taxon>
        <taxon>Pterygota</taxon>
        <taxon>Neoptera</taxon>
        <taxon>Paraneoptera</taxon>
        <taxon>Psocodea</taxon>
        <taxon>Troctomorpha</taxon>
        <taxon>Phthiraptera</taxon>
        <taxon>Anoplura</taxon>
        <taxon>Polyplacidae</taxon>
        <taxon>Polyplax</taxon>
    </lineage>
</organism>
<evidence type="ECO:0000313" key="3">
    <source>
        <dbReference type="EMBL" id="KAK6637388.1"/>
    </source>
</evidence>
<feature type="region of interest" description="Disordered" evidence="2">
    <location>
        <begin position="294"/>
        <end position="328"/>
    </location>
</feature>
<evidence type="ECO:0000313" key="4">
    <source>
        <dbReference type="Proteomes" id="UP001359485"/>
    </source>
</evidence>
<dbReference type="Proteomes" id="UP001359485">
    <property type="component" value="Unassembled WGS sequence"/>
</dbReference>
<gene>
    <name evidence="3" type="ORF">RUM44_007804</name>
</gene>
<feature type="coiled-coil region" evidence="1">
    <location>
        <begin position="178"/>
        <end position="205"/>
    </location>
</feature>
<accession>A0ABR1B791</accession>
<sequence>MMLTRKRLSATQCLSHPWLRRKPPVAIQPPKAPTIVKVEKTPTSELDLAKDNLKFFVERWNEHPNSPYIFDTSCQTISPCVSFNNIPDHRSRTPSLSGYSPSPCDSISLADVDITSESPPMSPKRPSFPGISVSHLKNMEDSPSSSPVTHYLDRLQMFDRRASDSSCLVRHTNDVASRINLAEEIKKLSDKLLKINNQLNNNNNEEFAFTYETENDNNNLIVKTTSQVVKKYSDSGKHGSSGFAVGKSSTLFYTATSTTRSTSFGIEDKVSVQDSLLPRRKFKFLNRDVAFNSSPSTPDCEAFSDTSSTLSSAGHSNPSTPDLFPDTPDQAKNLLHLLAKYEDFAPKKEKRRTSLSITWSEVESLGQRTMKSLSNFMQASRNTENKQKTTAP</sequence>
<evidence type="ECO:0000256" key="1">
    <source>
        <dbReference type="SAM" id="Coils"/>
    </source>
</evidence>
<name>A0ABR1B791_POLSC</name>
<evidence type="ECO:0000256" key="2">
    <source>
        <dbReference type="SAM" id="MobiDB-lite"/>
    </source>
</evidence>
<proteinExistence type="predicted"/>
<dbReference type="EMBL" id="JAWJWF010000002">
    <property type="protein sequence ID" value="KAK6637388.1"/>
    <property type="molecule type" value="Genomic_DNA"/>
</dbReference>
<comment type="caution">
    <text evidence="3">The sequence shown here is derived from an EMBL/GenBank/DDBJ whole genome shotgun (WGS) entry which is preliminary data.</text>
</comment>
<keyword evidence="1" id="KW-0175">Coiled coil</keyword>
<feature type="compositionally biased region" description="Polar residues" evidence="2">
    <location>
        <begin position="304"/>
        <end position="320"/>
    </location>
</feature>